<proteinExistence type="predicted"/>
<evidence type="ECO:0000259" key="2">
    <source>
        <dbReference type="Pfam" id="PF07364"/>
    </source>
</evidence>
<feature type="domain" description="Microcystin LR degradation protein MlrC N-terminal" evidence="2">
    <location>
        <begin position="2"/>
        <end position="282"/>
    </location>
</feature>
<feature type="domain" description="Microcystin LR degradation protein MlrC C-terminal" evidence="1">
    <location>
        <begin position="294"/>
        <end position="471"/>
    </location>
</feature>
<organism evidence="3 4">
    <name type="scientific">Rathayibacter oskolensis</name>
    <dbReference type="NCBI Taxonomy" id="1891671"/>
    <lineage>
        <taxon>Bacteria</taxon>
        <taxon>Bacillati</taxon>
        <taxon>Actinomycetota</taxon>
        <taxon>Actinomycetes</taxon>
        <taxon>Micrococcales</taxon>
        <taxon>Microbacteriaceae</taxon>
        <taxon>Rathayibacter</taxon>
    </lineage>
</organism>
<accession>A0A1X7PIB8</accession>
<keyword evidence="4" id="KW-1185">Reference proteome</keyword>
<dbReference type="InterPro" id="IPR010799">
    <property type="entry name" value="MlrC_C"/>
</dbReference>
<evidence type="ECO:0000313" key="4">
    <source>
        <dbReference type="Proteomes" id="UP000193711"/>
    </source>
</evidence>
<dbReference type="STRING" id="1891671.SAMN06295885_3523"/>
<protein>
    <submittedName>
        <fullName evidence="3">Microcystin degradation protein MlrC, contains DUF1485 domain</fullName>
    </submittedName>
</protein>
<dbReference type="InterPro" id="IPR015995">
    <property type="entry name" value="MlrC_N"/>
</dbReference>
<evidence type="ECO:0000259" key="1">
    <source>
        <dbReference type="Pfam" id="PF07171"/>
    </source>
</evidence>
<dbReference type="Proteomes" id="UP000193711">
    <property type="component" value="Unassembled WGS sequence"/>
</dbReference>
<reference evidence="4" key="1">
    <citation type="submission" date="2017-04" db="EMBL/GenBank/DDBJ databases">
        <authorList>
            <person name="Varghese N."/>
            <person name="Submissions S."/>
        </authorList>
    </citation>
    <scope>NUCLEOTIDE SEQUENCE [LARGE SCALE GENOMIC DNA]</scope>
    <source>
        <strain evidence="4">VKM Ac-2121</strain>
    </source>
</reference>
<dbReference type="Pfam" id="PF07364">
    <property type="entry name" value="DUF1485"/>
    <property type="match status" value="1"/>
</dbReference>
<dbReference type="OrthoDB" id="9815420at2"/>
<name>A0A1X7PIB8_9MICO</name>
<dbReference type="RefSeq" id="WP_085477924.1">
    <property type="nucleotide sequence ID" value="NZ_FXBM01000004.1"/>
</dbReference>
<dbReference type="AlphaFoldDB" id="A0A1X7PIB8"/>
<evidence type="ECO:0000313" key="3">
    <source>
        <dbReference type="EMBL" id="SMH50405.1"/>
    </source>
</evidence>
<gene>
    <name evidence="3" type="ORF">SAMN06295885_3523</name>
</gene>
<sequence length="496" mass="52352">MRIAIVGVHIESSTFTAHVTTESDFSFRRGQELVESFPFAEWLGEETAAQIEWVPVVHAVTGASGPIDPVLFDALLEEIRETLTAAGPVDGVYLPIHGAATVLGREDAEEALVGLVRDVVGPGPVLSASMDPHGNLSETLAGLVDLAACHRHAPHIDHLLTRERAVQNLVATIRRGTKPAKAWVRIPVLLPGERTSTVVEPGRSVFGRLLPAIVDHGVLDANLYIGFAWADEPRCAASAFVTGDDAEAALACAEELARAYWDAREDFAIVVDHVGSFAEALDFVDSGAPAPVVISDSGDNVTAGGSGDLTYALHETMARPLTQRRRILFTGITDPAAVAEAVAAGAGATLTLSIGAGLDPRHGGPVAGPWRVVSLVPSLVGDPEPVGALLRGRGVDVLVQRSRSAFIAPGDPAFPPGVQKDGAWIDPTGYDAVVVKNGYQFPTQLAVANSSFLALTPGGTDLDPERIRFTRVHRPLFPLDRDFPVDLTARLVPSAS</sequence>
<dbReference type="EMBL" id="FXBM01000004">
    <property type="protein sequence ID" value="SMH50405.1"/>
    <property type="molecule type" value="Genomic_DNA"/>
</dbReference>
<dbReference type="Pfam" id="PF07171">
    <property type="entry name" value="MlrC_C"/>
    <property type="match status" value="1"/>
</dbReference>